<organism evidence="1 2">
    <name type="scientific">Chryseobacterium polytrichastri</name>
    <dbReference type="NCBI Taxonomy" id="1302687"/>
    <lineage>
        <taxon>Bacteria</taxon>
        <taxon>Pseudomonadati</taxon>
        <taxon>Bacteroidota</taxon>
        <taxon>Flavobacteriia</taxon>
        <taxon>Flavobacteriales</taxon>
        <taxon>Weeksellaceae</taxon>
        <taxon>Chryseobacterium group</taxon>
        <taxon>Chryseobacterium</taxon>
    </lineage>
</organism>
<dbReference type="GO" id="GO:0006281">
    <property type="term" value="P:DNA repair"/>
    <property type="evidence" value="ECO:0007669"/>
    <property type="project" value="InterPro"/>
</dbReference>
<dbReference type="Proteomes" id="UP000184364">
    <property type="component" value="Unassembled WGS sequence"/>
</dbReference>
<dbReference type="STRING" id="1302687.SAMN05444267_10502"/>
<keyword evidence="1" id="KW-0255">Endonuclease</keyword>
<keyword evidence="2" id="KW-1185">Reference proteome</keyword>
<evidence type="ECO:0000313" key="1">
    <source>
        <dbReference type="EMBL" id="SHM47467.1"/>
    </source>
</evidence>
<dbReference type="GO" id="GO:0004519">
    <property type="term" value="F:endonuclease activity"/>
    <property type="evidence" value="ECO:0007669"/>
    <property type="project" value="UniProtKB-KW"/>
</dbReference>
<protein>
    <submittedName>
        <fullName evidence="1">Endonuclease V</fullName>
    </submittedName>
</protein>
<proteinExistence type="predicted"/>
<sequence length="166" mass="19097">MIYAFDTYYYDDYANTICIAFEDWTSEIETEIFSEKTEITSDYESGAFYKRELPCIVSLLQKIELKEGDCIIVDGYVTLDNDGKIGLGGYLYEALDQKYPIIGIAKNEFTTPDSQRRNIYRGESKTPLFATSKGTDVDEVKSNIEKMHGPYRMPTLLKKLDQLTRE</sequence>
<keyword evidence="1" id="KW-0540">Nuclease</keyword>
<keyword evidence="1" id="KW-0378">Hydrolase</keyword>
<accession>A0A1M7J4X1</accession>
<evidence type="ECO:0000313" key="2">
    <source>
        <dbReference type="Proteomes" id="UP000184364"/>
    </source>
</evidence>
<dbReference type="Gene3D" id="3.30.2170.10">
    <property type="entry name" value="archaeoglobus fulgidus dsm 4304 superfamily"/>
    <property type="match status" value="1"/>
</dbReference>
<dbReference type="InterPro" id="IPR007581">
    <property type="entry name" value="Endonuclease-V"/>
</dbReference>
<gene>
    <name evidence="1" type="ORF">SAMN05444267_10502</name>
</gene>
<dbReference type="EMBL" id="FRAV01000050">
    <property type="protein sequence ID" value="SHM47467.1"/>
    <property type="molecule type" value="Genomic_DNA"/>
</dbReference>
<reference evidence="2" key="1">
    <citation type="submission" date="2016-11" db="EMBL/GenBank/DDBJ databases">
        <authorList>
            <person name="Varghese N."/>
            <person name="Submissions S."/>
        </authorList>
    </citation>
    <scope>NUCLEOTIDE SEQUENCE [LARGE SCALE GENOMIC DNA]</scope>
    <source>
        <strain evidence="2">DSM 26899</strain>
    </source>
</reference>
<dbReference type="RefSeq" id="WP_073297391.1">
    <property type="nucleotide sequence ID" value="NZ_FRAV01000050.1"/>
</dbReference>
<dbReference type="AlphaFoldDB" id="A0A1M7J4X1"/>
<name>A0A1M7J4X1_9FLAO</name>
<dbReference type="OrthoDB" id="2593273at2"/>
<dbReference type="Pfam" id="PF04493">
    <property type="entry name" value="Endonuclease_5"/>
    <property type="match status" value="1"/>
</dbReference>